<evidence type="ECO:0000313" key="3">
    <source>
        <dbReference type="EMBL" id="EAQ87581.1"/>
    </source>
</evidence>
<feature type="compositionally biased region" description="Basic residues" evidence="1">
    <location>
        <begin position="509"/>
        <end position="518"/>
    </location>
</feature>
<feature type="compositionally biased region" description="Basic and acidic residues" evidence="1">
    <location>
        <begin position="535"/>
        <end position="545"/>
    </location>
</feature>
<feature type="region of interest" description="Disordered" evidence="1">
    <location>
        <begin position="22"/>
        <end position="50"/>
    </location>
</feature>
<dbReference type="Pfam" id="PF13902">
    <property type="entry name" value="R3H-assoc"/>
    <property type="match status" value="1"/>
</dbReference>
<feature type="region of interest" description="Disordered" evidence="1">
    <location>
        <begin position="691"/>
        <end position="719"/>
    </location>
</feature>
<feature type="region of interest" description="Disordered" evidence="1">
    <location>
        <begin position="504"/>
        <end position="547"/>
    </location>
</feature>
<dbReference type="RefSeq" id="XP_001223414.1">
    <property type="nucleotide sequence ID" value="XM_001223413.1"/>
</dbReference>
<feature type="domain" description="R3H-associated N-terminal" evidence="2">
    <location>
        <begin position="430"/>
        <end position="549"/>
    </location>
</feature>
<dbReference type="AlphaFoldDB" id="Q2H1Z6"/>
<keyword evidence="4" id="KW-1185">Reference proteome</keyword>
<dbReference type="eggNOG" id="ENOG502TA09">
    <property type="taxonomic scope" value="Eukaryota"/>
</dbReference>
<feature type="compositionally biased region" description="Basic and acidic residues" evidence="1">
    <location>
        <begin position="433"/>
        <end position="458"/>
    </location>
</feature>
<dbReference type="InterPro" id="IPR025952">
    <property type="entry name" value="R3H-assoc_dom"/>
</dbReference>
<organism evidence="3 4">
    <name type="scientific">Chaetomium globosum (strain ATCC 6205 / CBS 148.51 / DSM 1962 / NBRC 6347 / NRRL 1970)</name>
    <name type="common">Soil fungus</name>
    <dbReference type="NCBI Taxonomy" id="306901"/>
    <lineage>
        <taxon>Eukaryota</taxon>
        <taxon>Fungi</taxon>
        <taxon>Dikarya</taxon>
        <taxon>Ascomycota</taxon>
        <taxon>Pezizomycotina</taxon>
        <taxon>Sordariomycetes</taxon>
        <taxon>Sordariomycetidae</taxon>
        <taxon>Sordariales</taxon>
        <taxon>Chaetomiaceae</taxon>
        <taxon>Chaetomium</taxon>
    </lineage>
</organism>
<gene>
    <name evidence="3" type="ORF">CHGG_04200</name>
</gene>
<dbReference type="EMBL" id="CH408032">
    <property type="protein sequence ID" value="EAQ87581.1"/>
    <property type="molecule type" value="Genomic_DNA"/>
</dbReference>
<dbReference type="GeneID" id="4392650"/>
<feature type="compositionally biased region" description="Pro residues" evidence="1">
    <location>
        <begin position="709"/>
        <end position="719"/>
    </location>
</feature>
<feature type="compositionally biased region" description="Basic and acidic residues" evidence="1">
    <location>
        <begin position="326"/>
        <end position="336"/>
    </location>
</feature>
<accession>Q2H1Z6</accession>
<name>Q2H1Z6_CHAGB</name>
<feature type="compositionally biased region" description="Basic residues" evidence="1">
    <location>
        <begin position="132"/>
        <end position="144"/>
    </location>
</feature>
<dbReference type="HOGENOM" id="CLU_384482_0_0_1"/>
<feature type="region of interest" description="Disordered" evidence="1">
    <location>
        <begin position="308"/>
        <end position="349"/>
    </location>
</feature>
<protein>
    <recommendedName>
        <fullName evidence="2">R3H-associated N-terminal domain-containing protein</fullName>
    </recommendedName>
</protein>
<evidence type="ECO:0000313" key="4">
    <source>
        <dbReference type="Proteomes" id="UP000001056"/>
    </source>
</evidence>
<feature type="compositionally biased region" description="Polar residues" evidence="1">
    <location>
        <begin position="693"/>
        <end position="706"/>
    </location>
</feature>
<proteinExistence type="predicted"/>
<feature type="region of interest" description="Disordered" evidence="1">
    <location>
        <begin position="132"/>
        <end position="154"/>
    </location>
</feature>
<dbReference type="OrthoDB" id="10256743at2759"/>
<reference evidence="4" key="1">
    <citation type="journal article" date="2015" name="Genome Announc.">
        <title>Draft genome sequence of the cellulolytic fungus Chaetomium globosum.</title>
        <authorList>
            <person name="Cuomo C.A."/>
            <person name="Untereiner W.A."/>
            <person name="Ma L.-J."/>
            <person name="Grabherr M."/>
            <person name="Birren B.W."/>
        </authorList>
    </citation>
    <scope>NUCLEOTIDE SEQUENCE [LARGE SCALE GENOMIC DNA]</scope>
    <source>
        <strain evidence="4">ATCC 6205 / CBS 148.51 / DSM 1962 / NBRC 6347 / NRRL 1970</strain>
    </source>
</reference>
<sequence>MEGAPTSCGTETQNPRFRLIEDCSKDVGPEPIQGSGGLPPRATGPKGPAKVLSKAQNRSLRIVVGAYKSAPIRCLETEAWVPPLDLYLNKRLADFEGRLQKQALQSGAGPEAERITTGHLITEACNKVYRRFNKRRKTRGRRPRQGPQSPTPTELAASVVAQWVNYKWKIGGKDRGSNTKEVVELAWQARWEQQRASQQSTTRQRVLNRRIADEDPPALLFTDKALMRHEGLTKAQSSLLSQARIGDIGLRDYLFRVKVPEVRTPYCECGRGRETVEHLVVWCPDPPLQRPWDGREIRSHRDLQTVLRGGRATGDPMAITQLPQGHGEDSDSESHQHAQPGPVQSPPVLREHSLSNASTVTVDIESWTVAALESLRIAPIARGTGNALSIPLDDAHQHAEVRDAAGMKLHGVAFDGPTDPYGATIAPPRRPPSRRDSMRKRDALVKGKEGSRQRRRWENDHLLHVPNVVPPLPSDWQIHPTHRVLPTVPYQLAQYWDKGLRERVEAQKQQKRGKHPRRSTNNNNDNAGGPGPDEPVGHVPRDLRNTAKRTPAVKSWLRVLEEPVRAFVVERGLASASASVERAVGGNGESSSDETDSDDEEIVFVGRNGRMRDGKPWKPARRQVAGQGADQGHGQGEGERGLVLELEMEEEAGGGAFKRWLTHSISDYYGLDSKSVMVGTPARRVVYVGAKQKPTQTQTAARQNLPSRPVLPPPLWEMF</sequence>
<dbReference type="Proteomes" id="UP000001056">
    <property type="component" value="Unassembled WGS sequence"/>
</dbReference>
<dbReference type="InParanoid" id="Q2H1Z6"/>
<evidence type="ECO:0000259" key="2">
    <source>
        <dbReference type="Pfam" id="PF13902"/>
    </source>
</evidence>
<evidence type="ECO:0000256" key="1">
    <source>
        <dbReference type="SAM" id="MobiDB-lite"/>
    </source>
</evidence>
<feature type="region of interest" description="Disordered" evidence="1">
    <location>
        <begin position="416"/>
        <end position="458"/>
    </location>
</feature>
<dbReference type="VEuPathDB" id="FungiDB:CHGG_04200"/>
<feature type="region of interest" description="Disordered" evidence="1">
    <location>
        <begin position="578"/>
        <end position="599"/>
    </location>
</feature>